<gene>
    <name evidence="1" type="ORF">MNV_330072</name>
</gene>
<dbReference type="RefSeq" id="WP_179293953.1">
    <property type="nucleotide sequence ID" value="NZ_FZMP01000178.1"/>
</dbReference>
<reference evidence="2" key="1">
    <citation type="submission" date="2017-06" db="EMBL/GenBank/DDBJ databases">
        <authorList>
            <person name="Cremers G."/>
        </authorList>
    </citation>
    <scope>NUCLEOTIDE SEQUENCE [LARGE SCALE GENOMIC DNA]</scope>
</reference>
<dbReference type="Proteomes" id="UP000218615">
    <property type="component" value="Unassembled WGS sequence"/>
</dbReference>
<accession>A0A284VQ44</accession>
<name>A0A284VQ44_9EURY</name>
<dbReference type="Gene3D" id="3.40.50.300">
    <property type="entry name" value="P-loop containing nucleotide triphosphate hydrolases"/>
    <property type="match status" value="1"/>
</dbReference>
<dbReference type="EMBL" id="FZMP01000178">
    <property type="protein sequence ID" value="SNQ61404.1"/>
    <property type="molecule type" value="Genomic_DNA"/>
</dbReference>
<keyword evidence="2" id="KW-1185">Reference proteome</keyword>
<dbReference type="AlphaFoldDB" id="A0A284VQ44"/>
<organism evidence="1 2">
    <name type="scientific">Candidatus Methanoperedens nitratireducens</name>
    <dbReference type="NCBI Taxonomy" id="1392998"/>
    <lineage>
        <taxon>Archaea</taxon>
        <taxon>Methanobacteriati</taxon>
        <taxon>Methanobacteriota</taxon>
        <taxon>Stenosarchaea group</taxon>
        <taxon>Methanomicrobia</taxon>
        <taxon>Methanosarcinales</taxon>
        <taxon>ANME-2 cluster</taxon>
        <taxon>Candidatus Methanoperedentaceae</taxon>
        <taxon>Candidatus Methanoperedens</taxon>
    </lineage>
</organism>
<dbReference type="OrthoDB" id="87732at2157"/>
<evidence type="ECO:0000313" key="2">
    <source>
        <dbReference type="Proteomes" id="UP000218615"/>
    </source>
</evidence>
<protein>
    <submittedName>
        <fullName evidence="1">Uncharacterized protein</fullName>
    </submittedName>
</protein>
<sequence length="54" mass="6355">MPEPAGYYDNLTARQNLRFYAKLYDIDEKTREKRIVDLLELVGLNRVSEQSQHG</sequence>
<evidence type="ECO:0000313" key="1">
    <source>
        <dbReference type="EMBL" id="SNQ61404.1"/>
    </source>
</evidence>
<dbReference type="InterPro" id="IPR027417">
    <property type="entry name" value="P-loop_NTPase"/>
</dbReference>
<proteinExistence type="predicted"/>